<dbReference type="Proteomes" id="UP001285441">
    <property type="component" value="Unassembled WGS sequence"/>
</dbReference>
<protein>
    <submittedName>
        <fullName evidence="2">Uncharacterized protein</fullName>
    </submittedName>
</protein>
<dbReference type="PANTHER" id="PTHR37544">
    <property type="entry name" value="SPRAY-RELATED"/>
    <property type="match status" value="1"/>
</dbReference>
<evidence type="ECO:0000313" key="3">
    <source>
        <dbReference type="Proteomes" id="UP001285441"/>
    </source>
</evidence>
<keyword evidence="3" id="KW-1185">Reference proteome</keyword>
<dbReference type="Pfam" id="PF11915">
    <property type="entry name" value="DUF3433"/>
    <property type="match status" value="1"/>
</dbReference>
<dbReference type="InterPro" id="IPR021840">
    <property type="entry name" value="DUF3433"/>
</dbReference>
<dbReference type="EMBL" id="JAULSW010000012">
    <property type="protein sequence ID" value="KAK3366505.1"/>
    <property type="molecule type" value="Genomic_DNA"/>
</dbReference>
<dbReference type="AlphaFoldDB" id="A0AAE0JYW0"/>
<sequence length="323" mass="35778">MPFVRLASNHSNERDDALLQDLYPDSFLWPQFIGTWNTWSSLFTVICVDSQWMWATVQGVASPSWPSCPDTRRYPVYAAPTGLWYTLGSPMDGNVVLAPVLHVASGMQMKRHDDGKSGAMTDGGLLEARDRHLPCGLRTIPLLILATIIFALIGIFIYAFGKHVILPRAGDVTATFLCNFLPSLFGMIFFLLFRSLDLRLRILQPWAAISSLRSACIEQCLLADYAACAPIQSSIHALRNGHWRVAVISLLSTLFILIPILAGGTFMAIISPDGVVRMFPNVPAFAVVLTLLVLYYLALLVLIPGRKDFPSRTSRPWPSWLGS</sequence>
<dbReference type="PANTHER" id="PTHR37544:SF1">
    <property type="entry name" value="PHOSPHORIBOSYLAMINOIMIDAZOLE-SUCCINOCARBOXAMIDE SYNTHASE"/>
    <property type="match status" value="1"/>
</dbReference>
<proteinExistence type="predicted"/>
<feature type="transmembrane region" description="Helical" evidence="1">
    <location>
        <begin position="139"/>
        <end position="160"/>
    </location>
</feature>
<gene>
    <name evidence="2" type="ORF">B0H63DRAFT_536598</name>
</gene>
<comment type="caution">
    <text evidence="2">The sequence shown here is derived from an EMBL/GenBank/DDBJ whole genome shotgun (WGS) entry which is preliminary data.</text>
</comment>
<feature type="transmembrane region" description="Helical" evidence="1">
    <location>
        <begin position="245"/>
        <end position="270"/>
    </location>
</feature>
<keyword evidence="1" id="KW-0812">Transmembrane</keyword>
<keyword evidence="1" id="KW-1133">Transmembrane helix</keyword>
<feature type="transmembrane region" description="Helical" evidence="1">
    <location>
        <begin position="172"/>
        <end position="193"/>
    </location>
</feature>
<evidence type="ECO:0000313" key="2">
    <source>
        <dbReference type="EMBL" id="KAK3366505.1"/>
    </source>
</evidence>
<evidence type="ECO:0000256" key="1">
    <source>
        <dbReference type="SAM" id="Phobius"/>
    </source>
</evidence>
<accession>A0AAE0JYW0</accession>
<organism evidence="2 3">
    <name type="scientific">Podospora didyma</name>
    <dbReference type="NCBI Taxonomy" id="330526"/>
    <lineage>
        <taxon>Eukaryota</taxon>
        <taxon>Fungi</taxon>
        <taxon>Dikarya</taxon>
        <taxon>Ascomycota</taxon>
        <taxon>Pezizomycotina</taxon>
        <taxon>Sordariomycetes</taxon>
        <taxon>Sordariomycetidae</taxon>
        <taxon>Sordariales</taxon>
        <taxon>Podosporaceae</taxon>
        <taxon>Podospora</taxon>
    </lineage>
</organism>
<reference evidence="2" key="2">
    <citation type="submission" date="2023-06" db="EMBL/GenBank/DDBJ databases">
        <authorList>
            <consortium name="Lawrence Berkeley National Laboratory"/>
            <person name="Haridas S."/>
            <person name="Hensen N."/>
            <person name="Bonometti L."/>
            <person name="Westerberg I."/>
            <person name="Brannstrom I.O."/>
            <person name="Guillou S."/>
            <person name="Cros-Aarteil S."/>
            <person name="Calhoun S."/>
            <person name="Kuo A."/>
            <person name="Mondo S."/>
            <person name="Pangilinan J."/>
            <person name="Riley R."/>
            <person name="LaButti K."/>
            <person name="Andreopoulos B."/>
            <person name="Lipzen A."/>
            <person name="Chen C."/>
            <person name="Yanf M."/>
            <person name="Daum C."/>
            <person name="Ng V."/>
            <person name="Clum A."/>
            <person name="Steindorff A."/>
            <person name="Ohm R."/>
            <person name="Martin F."/>
            <person name="Silar P."/>
            <person name="Natvig D."/>
            <person name="Lalanne C."/>
            <person name="Gautier V."/>
            <person name="Ament-velasquez S.L."/>
            <person name="Kruys A."/>
            <person name="Hutchinson M.I."/>
            <person name="Powell A.J."/>
            <person name="Barry K."/>
            <person name="Miller A.N."/>
            <person name="Grigoriev I.V."/>
            <person name="Debuchy R."/>
            <person name="Gladieux P."/>
            <person name="Thoren M.H."/>
            <person name="Johannesson H."/>
        </authorList>
    </citation>
    <scope>NUCLEOTIDE SEQUENCE</scope>
    <source>
        <strain evidence="2">CBS 232.78</strain>
    </source>
</reference>
<keyword evidence="1" id="KW-0472">Membrane</keyword>
<feature type="transmembrane region" description="Helical" evidence="1">
    <location>
        <begin position="282"/>
        <end position="303"/>
    </location>
</feature>
<reference evidence="2" key="1">
    <citation type="journal article" date="2023" name="Mol. Phylogenet. Evol.">
        <title>Genome-scale phylogeny and comparative genomics of the fungal order Sordariales.</title>
        <authorList>
            <person name="Hensen N."/>
            <person name="Bonometti L."/>
            <person name="Westerberg I."/>
            <person name="Brannstrom I.O."/>
            <person name="Guillou S."/>
            <person name="Cros-Aarteil S."/>
            <person name="Calhoun S."/>
            <person name="Haridas S."/>
            <person name="Kuo A."/>
            <person name="Mondo S."/>
            <person name="Pangilinan J."/>
            <person name="Riley R."/>
            <person name="LaButti K."/>
            <person name="Andreopoulos B."/>
            <person name="Lipzen A."/>
            <person name="Chen C."/>
            <person name="Yan M."/>
            <person name="Daum C."/>
            <person name="Ng V."/>
            <person name="Clum A."/>
            <person name="Steindorff A."/>
            <person name="Ohm R.A."/>
            <person name="Martin F."/>
            <person name="Silar P."/>
            <person name="Natvig D.O."/>
            <person name="Lalanne C."/>
            <person name="Gautier V."/>
            <person name="Ament-Velasquez S.L."/>
            <person name="Kruys A."/>
            <person name="Hutchinson M.I."/>
            <person name="Powell A.J."/>
            <person name="Barry K."/>
            <person name="Miller A.N."/>
            <person name="Grigoriev I.V."/>
            <person name="Debuchy R."/>
            <person name="Gladieux P."/>
            <person name="Hiltunen Thoren M."/>
            <person name="Johannesson H."/>
        </authorList>
    </citation>
    <scope>NUCLEOTIDE SEQUENCE</scope>
    <source>
        <strain evidence="2">CBS 232.78</strain>
    </source>
</reference>
<name>A0AAE0JYW0_9PEZI</name>